<dbReference type="InterPro" id="IPR001841">
    <property type="entry name" value="Znf_RING"/>
</dbReference>
<dbReference type="GO" id="GO:0008270">
    <property type="term" value="F:zinc ion binding"/>
    <property type="evidence" value="ECO:0007669"/>
    <property type="project" value="UniProtKB-KW"/>
</dbReference>
<evidence type="ECO:0000256" key="10">
    <source>
        <dbReference type="SAM" id="MobiDB-lite"/>
    </source>
</evidence>
<dbReference type="Pfam" id="PF13639">
    <property type="entry name" value="zf-RING_2"/>
    <property type="match status" value="1"/>
</dbReference>
<evidence type="ECO:0000256" key="8">
    <source>
        <dbReference type="ARBA" id="ARBA00022833"/>
    </source>
</evidence>
<gene>
    <name evidence="12" type="ORF">HPB52_007338</name>
</gene>
<dbReference type="PANTHER" id="PTHR45931">
    <property type="entry name" value="SI:CH211-59O9.10"/>
    <property type="match status" value="1"/>
</dbReference>
<accession>A0A9D4PUW0</accession>
<dbReference type="SMART" id="SM00184">
    <property type="entry name" value="RING"/>
    <property type="match status" value="1"/>
</dbReference>
<keyword evidence="7" id="KW-0833">Ubl conjugation pathway</keyword>
<evidence type="ECO:0000256" key="2">
    <source>
        <dbReference type="ARBA" id="ARBA00004906"/>
    </source>
</evidence>
<dbReference type="GO" id="GO:0061630">
    <property type="term" value="F:ubiquitin protein ligase activity"/>
    <property type="evidence" value="ECO:0007669"/>
    <property type="project" value="UniProtKB-EC"/>
</dbReference>
<feature type="compositionally biased region" description="Low complexity" evidence="10">
    <location>
        <begin position="136"/>
        <end position="176"/>
    </location>
</feature>
<evidence type="ECO:0000256" key="4">
    <source>
        <dbReference type="ARBA" id="ARBA00022679"/>
    </source>
</evidence>
<proteinExistence type="predicted"/>
<keyword evidence="5" id="KW-0479">Metal-binding</keyword>
<protein>
    <recommendedName>
        <fullName evidence="3">RING-type E3 ubiquitin transferase</fullName>
        <ecNumber evidence="3">2.3.2.27</ecNumber>
    </recommendedName>
</protein>
<dbReference type="GO" id="GO:0006511">
    <property type="term" value="P:ubiquitin-dependent protein catabolic process"/>
    <property type="evidence" value="ECO:0007669"/>
    <property type="project" value="TreeGrafter"/>
</dbReference>
<feature type="compositionally biased region" description="Polar residues" evidence="10">
    <location>
        <begin position="177"/>
        <end position="193"/>
    </location>
</feature>
<dbReference type="InterPro" id="IPR013083">
    <property type="entry name" value="Znf_RING/FYVE/PHD"/>
</dbReference>
<keyword evidence="4" id="KW-0808">Transferase</keyword>
<comment type="pathway">
    <text evidence="2">Protein modification; protein ubiquitination.</text>
</comment>
<keyword evidence="6 9" id="KW-0863">Zinc-finger</keyword>
<feature type="region of interest" description="Disordered" evidence="10">
    <location>
        <begin position="100"/>
        <end position="123"/>
    </location>
</feature>
<evidence type="ECO:0000256" key="9">
    <source>
        <dbReference type="PROSITE-ProRule" id="PRU00175"/>
    </source>
</evidence>
<dbReference type="InterPro" id="IPR051834">
    <property type="entry name" value="RING_finger_E3_ligase"/>
</dbReference>
<dbReference type="FunFam" id="3.30.40.10:FF:000069">
    <property type="entry name" value="E3 ubiquitin-protein ligase RNF115"/>
    <property type="match status" value="1"/>
</dbReference>
<evidence type="ECO:0000259" key="11">
    <source>
        <dbReference type="PROSITE" id="PS50089"/>
    </source>
</evidence>
<dbReference type="EC" id="2.3.2.27" evidence="3"/>
<evidence type="ECO:0000256" key="5">
    <source>
        <dbReference type="ARBA" id="ARBA00022723"/>
    </source>
</evidence>
<dbReference type="VEuPathDB" id="VectorBase:RSAN_026050"/>
<dbReference type="PANTHER" id="PTHR45931:SF3">
    <property type="entry name" value="RING ZINC FINGER-CONTAINING PROTEIN"/>
    <property type="match status" value="1"/>
</dbReference>
<dbReference type="GO" id="GO:0000209">
    <property type="term" value="P:protein polyubiquitination"/>
    <property type="evidence" value="ECO:0007669"/>
    <property type="project" value="UniProtKB-ARBA"/>
</dbReference>
<organism evidence="12 13">
    <name type="scientific">Rhipicephalus sanguineus</name>
    <name type="common">Brown dog tick</name>
    <name type="synonym">Ixodes sanguineus</name>
    <dbReference type="NCBI Taxonomy" id="34632"/>
    <lineage>
        <taxon>Eukaryota</taxon>
        <taxon>Metazoa</taxon>
        <taxon>Ecdysozoa</taxon>
        <taxon>Arthropoda</taxon>
        <taxon>Chelicerata</taxon>
        <taxon>Arachnida</taxon>
        <taxon>Acari</taxon>
        <taxon>Parasitiformes</taxon>
        <taxon>Ixodida</taxon>
        <taxon>Ixodoidea</taxon>
        <taxon>Ixodidae</taxon>
        <taxon>Rhipicephalinae</taxon>
        <taxon>Rhipicephalus</taxon>
        <taxon>Rhipicephalus</taxon>
    </lineage>
</organism>
<evidence type="ECO:0000256" key="6">
    <source>
        <dbReference type="ARBA" id="ARBA00022771"/>
    </source>
</evidence>
<evidence type="ECO:0000256" key="1">
    <source>
        <dbReference type="ARBA" id="ARBA00000900"/>
    </source>
</evidence>
<feature type="region of interest" description="Disordered" evidence="10">
    <location>
        <begin position="136"/>
        <end position="202"/>
    </location>
</feature>
<dbReference type="GO" id="GO:0005634">
    <property type="term" value="C:nucleus"/>
    <property type="evidence" value="ECO:0007669"/>
    <property type="project" value="TreeGrafter"/>
</dbReference>
<dbReference type="Gene3D" id="3.30.40.10">
    <property type="entry name" value="Zinc/RING finger domain, C3HC4 (zinc finger)"/>
    <property type="match status" value="1"/>
</dbReference>
<dbReference type="PROSITE" id="PS50089">
    <property type="entry name" value="ZF_RING_2"/>
    <property type="match status" value="1"/>
</dbReference>
<sequence length="202" mass="21476">MARLSSARLNIDLLNQLDGTGPPPLAKDKIEQIPTVKISQEQVDKLLQCTVCMEEFKTGEQVKRLPCQHHFHPDCIVPWLELHGTCPICRKLLSEEAGPESASAAGSSSGSGTSRAAGPRSQSNDAAMAALLRMHAATPRGARSSHQPPPAASSSSSSSSASSQPPTSRARRQSPANSTTSRRGSHPGGNQYSVYDFNDECD</sequence>
<dbReference type="AlphaFoldDB" id="A0A9D4PUW0"/>
<evidence type="ECO:0000313" key="13">
    <source>
        <dbReference type="Proteomes" id="UP000821837"/>
    </source>
</evidence>
<evidence type="ECO:0000256" key="3">
    <source>
        <dbReference type="ARBA" id="ARBA00012483"/>
    </source>
</evidence>
<dbReference type="CDD" id="cd16667">
    <property type="entry name" value="RING-H2_RNF126-like"/>
    <property type="match status" value="1"/>
</dbReference>
<dbReference type="EMBL" id="JABSTV010001250">
    <property type="protein sequence ID" value="KAH7956229.1"/>
    <property type="molecule type" value="Genomic_DNA"/>
</dbReference>
<reference evidence="12" key="1">
    <citation type="journal article" date="2020" name="Cell">
        <title>Large-Scale Comparative Analyses of Tick Genomes Elucidate Their Genetic Diversity and Vector Capacities.</title>
        <authorList>
            <consortium name="Tick Genome and Microbiome Consortium (TIGMIC)"/>
            <person name="Jia N."/>
            <person name="Wang J."/>
            <person name="Shi W."/>
            <person name="Du L."/>
            <person name="Sun Y."/>
            <person name="Zhan W."/>
            <person name="Jiang J.F."/>
            <person name="Wang Q."/>
            <person name="Zhang B."/>
            <person name="Ji P."/>
            <person name="Bell-Sakyi L."/>
            <person name="Cui X.M."/>
            <person name="Yuan T.T."/>
            <person name="Jiang B.G."/>
            <person name="Yang W.F."/>
            <person name="Lam T.T."/>
            <person name="Chang Q.C."/>
            <person name="Ding S.J."/>
            <person name="Wang X.J."/>
            <person name="Zhu J.G."/>
            <person name="Ruan X.D."/>
            <person name="Zhao L."/>
            <person name="Wei J.T."/>
            <person name="Ye R.Z."/>
            <person name="Que T.C."/>
            <person name="Du C.H."/>
            <person name="Zhou Y.H."/>
            <person name="Cheng J.X."/>
            <person name="Dai P.F."/>
            <person name="Guo W.B."/>
            <person name="Han X.H."/>
            <person name="Huang E.J."/>
            <person name="Li L.F."/>
            <person name="Wei W."/>
            <person name="Gao Y.C."/>
            <person name="Liu J.Z."/>
            <person name="Shao H.Z."/>
            <person name="Wang X."/>
            <person name="Wang C.C."/>
            <person name="Yang T.C."/>
            <person name="Huo Q.B."/>
            <person name="Li W."/>
            <person name="Chen H.Y."/>
            <person name="Chen S.E."/>
            <person name="Zhou L.G."/>
            <person name="Ni X.B."/>
            <person name="Tian J.H."/>
            <person name="Sheng Y."/>
            <person name="Liu T."/>
            <person name="Pan Y.S."/>
            <person name="Xia L.Y."/>
            <person name="Li J."/>
            <person name="Zhao F."/>
            <person name="Cao W.C."/>
        </authorList>
    </citation>
    <scope>NUCLEOTIDE SEQUENCE</scope>
    <source>
        <strain evidence="12">Rsan-2018</strain>
    </source>
</reference>
<reference evidence="12" key="2">
    <citation type="submission" date="2021-09" db="EMBL/GenBank/DDBJ databases">
        <authorList>
            <person name="Jia N."/>
            <person name="Wang J."/>
            <person name="Shi W."/>
            <person name="Du L."/>
            <person name="Sun Y."/>
            <person name="Zhan W."/>
            <person name="Jiang J."/>
            <person name="Wang Q."/>
            <person name="Zhang B."/>
            <person name="Ji P."/>
            <person name="Sakyi L.B."/>
            <person name="Cui X."/>
            <person name="Yuan T."/>
            <person name="Jiang B."/>
            <person name="Yang W."/>
            <person name="Lam T.T.-Y."/>
            <person name="Chang Q."/>
            <person name="Ding S."/>
            <person name="Wang X."/>
            <person name="Zhu J."/>
            <person name="Ruan X."/>
            <person name="Zhao L."/>
            <person name="Wei J."/>
            <person name="Que T."/>
            <person name="Du C."/>
            <person name="Cheng J."/>
            <person name="Dai P."/>
            <person name="Han X."/>
            <person name="Huang E."/>
            <person name="Gao Y."/>
            <person name="Liu J."/>
            <person name="Shao H."/>
            <person name="Ye R."/>
            <person name="Li L."/>
            <person name="Wei W."/>
            <person name="Wang X."/>
            <person name="Wang C."/>
            <person name="Huo Q."/>
            <person name="Li W."/>
            <person name="Guo W."/>
            <person name="Chen H."/>
            <person name="Chen S."/>
            <person name="Zhou L."/>
            <person name="Zhou L."/>
            <person name="Ni X."/>
            <person name="Tian J."/>
            <person name="Zhou Y."/>
            <person name="Sheng Y."/>
            <person name="Liu T."/>
            <person name="Pan Y."/>
            <person name="Xia L."/>
            <person name="Li J."/>
            <person name="Zhao F."/>
            <person name="Cao W."/>
        </authorList>
    </citation>
    <scope>NUCLEOTIDE SEQUENCE</scope>
    <source>
        <strain evidence="12">Rsan-2018</strain>
        <tissue evidence="12">Larvae</tissue>
    </source>
</reference>
<evidence type="ECO:0000256" key="7">
    <source>
        <dbReference type="ARBA" id="ARBA00022786"/>
    </source>
</evidence>
<dbReference type="Proteomes" id="UP000821837">
    <property type="component" value="Unassembled WGS sequence"/>
</dbReference>
<keyword evidence="13" id="KW-1185">Reference proteome</keyword>
<keyword evidence="8" id="KW-0862">Zinc</keyword>
<feature type="domain" description="RING-type" evidence="11">
    <location>
        <begin position="49"/>
        <end position="90"/>
    </location>
</feature>
<dbReference type="SUPFAM" id="SSF57850">
    <property type="entry name" value="RING/U-box"/>
    <property type="match status" value="1"/>
</dbReference>
<evidence type="ECO:0000313" key="12">
    <source>
        <dbReference type="EMBL" id="KAH7956229.1"/>
    </source>
</evidence>
<name>A0A9D4PUW0_RHISA</name>
<comment type="catalytic activity">
    <reaction evidence="1">
        <text>S-ubiquitinyl-[E2 ubiquitin-conjugating enzyme]-L-cysteine + [acceptor protein]-L-lysine = [E2 ubiquitin-conjugating enzyme]-L-cysteine + N(6)-ubiquitinyl-[acceptor protein]-L-lysine.</text>
        <dbReference type="EC" id="2.3.2.27"/>
    </reaction>
</comment>
<comment type="caution">
    <text evidence="12">The sequence shown here is derived from an EMBL/GenBank/DDBJ whole genome shotgun (WGS) entry which is preliminary data.</text>
</comment>